<feature type="chain" id="PRO_5039716111" description="Lipoprotein" evidence="1">
    <location>
        <begin position="22"/>
        <end position="204"/>
    </location>
</feature>
<dbReference type="RefSeq" id="WP_069717456.1">
    <property type="nucleotide sequence ID" value="NZ_MJEH01000026.1"/>
</dbReference>
<dbReference type="AlphaFoldDB" id="A0A1E5LEL5"/>
<reference evidence="2 3" key="1">
    <citation type="submission" date="2016-08" db="EMBL/GenBank/DDBJ databases">
        <title>Genome of Bacillus solimangrovi GH2-4.</title>
        <authorList>
            <person name="Lim S."/>
            <person name="Kim B.-C."/>
        </authorList>
    </citation>
    <scope>NUCLEOTIDE SEQUENCE [LARGE SCALE GENOMIC DNA]</scope>
    <source>
        <strain evidence="2 3">GH2-4</strain>
    </source>
</reference>
<proteinExistence type="predicted"/>
<evidence type="ECO:0000256" key="1">
    <source>
        <dbReference type="SAM" id="SignalP"/>
    </source>
</evidence>
<evidence type="ECO:0008006" key="4">
    <source>
        <dbReference type="Google" id="ProtNLM"/>
    </source>
</evidence>
<dbReference type="Proteomes" id="UP000095209">
    <property type="component" value="Unassembled WGS sequence"/>
</dbReference>
<evidence type="ECO:0000313" key="3">
    <source>
        <dbReference type="Proteomes" id="UP000095209"/>
    </source>
</evidence>
<accession>A0A1E5LEL5</accession>
<gene>
    <name evidence="2" type="ORF">BFG57_15455</name>
</gene>
<evidence type="ECO:0000313" key="2">
    <source>
        <dbReference type="EMBL" id="OEH92531.1"/>
    </source>
</evidence>
<organism evidence="2 3">
    <name type="scientific">Bacillus solimangrovi</name>
    <dbReference type="NCBI Taxonomy" id="1305675"/>
    <lineage>
        <taxon>Bacteria</taxon>
        <taxon>Bacillati</taxon>
        <taxon>Bacillota</taxon>
        <taxon>Bacilli</taxon>
        <taxon>Bacillales</taxon>
        <taxon>Bacillaceae</taxon>
        <taxon>Bacillus</taxon>
    </lineage>
</organism>
<dbReference type="EMBL" id="MJEH01000026">
    <property type="protein sequence ID" value="OEH92531.1"/>
    <property type="molecule type" value="Genomic_DNA"/>
</dbReference>
<name>A0A1E5LEL5_9BACI</name>
<keyword evidence="3" id="KW-1185">Reference proteome</keyword>
<comment type="caution">
    <text evidence="2">The sequence shown here is derived from an EMBL/GenBank/DDBJ whole genome shotgun (WGS) entry which is preliminary data.</text>
</comment>
<feature type="signal peptide" evidence="1">
    <location>
        <begin position="1"/>
        <end position="21"/>
    </location>
</feature>
<keyword evidence="1" id="KW-0732">Signal</keyword>
<protein>
    <recommendedName>
        <fullName evidence="4">Lipoprotein</fullName>
    </recommendedName>
</protein>
<sequence>MRNVILSFCILFLPACSLVSTKSTDSDYTAAIAWNYTEFFEFEGNFYSIVRDAFQENQSNEYLRGLSEGVQLTFKSYGLYNQANTIMRENLFLYLSEEDIKIIDTIIRNLHGSTYLLSEIIVYNEFEKEKLPSNLLKKIEDQINPSSVASHDLNFYNLVGRPNQVLRENTLSDVQNLINNLKDDSQVLYDSLSNIHSDLLYLKE</sequence>